<protein>
    <submittedName>
        <fullName evidence="1">Uncharacterized protein</fullName>
    </submittedName>
</protein>
<organism evidence="1 2">
    <name type="scientific">Lithospermum erythrorhizon</name>
    <name type="common">Purple gromwell</name>
    <name type="synonym">Lithospermum officinale var. erythrorhizon</name>
    <dbReference type="NCBI Taxonomy" id="34254"/>
    <lineage>
        <taxon>Eukaryota</taxon>
        <taxon>Viridiplantae</taxon>
        <taxon>Streptophyta</taxon>
        <taxon>Embryophyta</taxon>
        <taxon>Tracheophyta</taxon>
        <taxon>Spermatophyta</taxon>
        <taxon>Magnoliopsida</taxon>
        <taxon>eudicotyledons</taxon>
        <taxon>Gunneridae</taxon>
        <taxon>Pentapetalae</taxon>
        <taxon>asterids</taxon>
        <taxon>lamiids</taxon>
        <taxon>Boraginales</taxon>
        <taxon>Boraginaceae</taxon>
        <taxon>Boraginoideae</taxon>
        <taxon>Lithospermeae</taxon>
        <taxon>Lithospermum</taxon>
    </lineage>
</organism>
<comment type="caution">
    <text evidence="1">The sequence shown here is derived from an EMBL/GenBank/DDBJ whole genome shotgun (WGS) entry which is preliminary data.</text>
</comment>
<reference evidence="1 2" key="1">
    <citation type="submission" date="2024-01" db="EMBL/GenBank/DDBJ databases">
        <title>The complete chloroplast genome sequence of Lithospermum erythrorhizon: insights into the phylogenetic relationship among Boraginaceae species and the maternal lineages of purple gromwells.</title>
        <authorList>
            <person name="Okada T."/>
            <person name="Watanabe K."/>
        </authorList>
    </citation>
    <scope>NUCLEOTIDE SEQUENCE [LARGE SCALE GENOMIC DNA]</scope>
</reference>
<evidence type="ECO:0000313" key="1">
    <source>
        <dbReference type="EMBL" id="GAA0158391.1"/>
    </source>
</evidence>
<dbReference type="EMBL" id="BAABME010003338">
    <property type="protein sequence ID" value="GAA0158391.1"/>
    <property type="molecule type" value="Genomic_DNA"/>
</dbReference>
<accession>A0AAV3Q632</accession>
<evidence type="ECO:0000313" key="2">
    <source>
        <dbReference type="Proteomes" id="UP001454036"/>
    </source>
</evidence>
<dbReference type="Proteomes" id="UP001454036">
    <property type="component" value="Unassembled WGS sequence"/>
</dbReference>
<dbReference type="AlphaFoldDB" id="A0AAV3Q632"/>
<proteinExistence type="predicted"/>
<sequence length="134" mass="14915">MFTKVKDGSVSIFFEETEVVTKSSILNTEINLITPLEPSVIPIASFDKEGNSIYVFKDEDGHKYFHDSSSNEDSLSPVMLVGASPQEDEIESEVDNSTLEQTTQPYVEFPLEAIPYFVGNSHQSFSFEKIPPSA</sequence>
<name>A0AAV3Q632_LITER</name>
<gene>
    <name evidence="1" type="ORF">LIER_15435</name>
</gene>
<keyword evidence="2" id="KW-1185">Reference proteome</keyword>